<dbReference type="EMBL" id="SRLO01003444">
    <property type="protein sequence ID" value="TNN31463.1"/>
    <property type="molecule type" value="Genomic_DNA"/>
</dbReference>
<protein>
    <submittedName>
        <fullName evidence="1">Uncharacterized protein</fullName>
    </submittedName>
</protein>
<evidence type="ECO:0000313" key="1">
    <source>
        <dbReference type="EMBL" id="TNN31463.1"/>
    </source>
</evidence>
<dbReference type="AlphaFoldDB" id="A0A4Z2ERQ8"/>
<evidence type="ECO:0000313" key="2">
    <source>
        <dbReference type="Proteomes" id="UP000314294"/>
    </source>
</evidence>
<name>A0A4Z2ERQ8_9TELE</name>
<gene>
    <name evidence="1" type="ORF">EYF80_058384</name>
</gene>
<keyword evidence="2" id="KW-1185">Reference proteome</keyword>
<comment type="caution">
    <text evidence="1">The sequence shown here is derived from an EMBL/GenBank/DDBJ whole genome shotgun (WGS) entry which is preliminary data.</text>
</comment>
<reference evidence="1 2" key="1">
    <citation type="submission" date="2019-03" db="EMBL/GenBank/DDBJ databases">
        <title>First draft genome of Liparis tanakae, snailfish: a comprehensive survey of snailfish specific genes.</title>
        <authorList>
            <person name="Kim W."/>
            <person name="Song I."/>
            <person name="Jeong J.-H."/>
            <person name="Kim D."/>
            <person name="Kim S."/>
            <person name="Ryu S."/>
            <person name="Song J.Y."/>
            <person name="Lee S.K."/>
        </authorList>
    </citation>
    <scope>NUCLEOTIDE SEQUENCE [LARGE SCALE GENOMIC DNA]</scope>
    <source>
        <tissue evidence="1">Muscle</tissue>
    </source>
</reference>
<organism evidence="1 2">
    <name type="scientific">Liparis tanakae</name>
    <name type="common">Tanaka's snailfish</name>
    <dbReference type="NCBI Taxonomy" id="230148"/>
    <lineage>
        <taxon>Eukaryota</taxon>
        <taxon>Metazoa</taxon>
        <taxon>Chordata</taxon>
        <taxon>Craniata</taxon>
        <taxon>Vertebrata</taxon>
        <taxon>Euteleostomi</taxon>
        <taxon>Actinopterygii</taxon>
        <taxon>Neopterygii</taxon>
        <taxon>Teleostei</taxon>
        <taxon>Neoteleostei</taxon>
        <taxon>Acanthomorphata</taxon>
        <taxon>Eupercaria</taxon>
        <taxon>Perciformes</taxon>
        <taxon>Cottioidei</taxon>
        <taxon>Cottales</taxon>
        <taxon>Liparidae</taxon>
        <taxon>Liparis</taxon>
    </lineage>
</organism>
<sequence>MEVVFETCFSLSLNKQLSNCLTVSTEFAYRKWLTGSLPLSAPLPPLCHVTRRVYLWCVAVTTEQLSLQHAGGCSEDEAVRLPLPMMHWGSLHHTINTHTEMIQDGRRAGTLVPVFVSFNL</sequence>
<accession>A0A4Z2ERQ8</accession>
<dbReference type="Proteomes" id="UP000314294">
    <property type="component" value="Unassembled WGS sequence"/>
</dbReference>
<proteinExistence type="predicted"/>